<dbReference type="Gene3D" id="3.40.50.720">
    <property type="entry name" value="NAD(P)-binding Rossmann-like Domain"/>
    <property type="match status" value="1"/>
</dbReference>
<evidence type="ECO:0000256" key="1">
    <source>
        <dbReference type="ARBA" id="ARBA00006484"/>
    </source>
</evidence>
<dbReference type="InterPro" id="IPR036291">
    <property type="entry name" value="NAD(P)-bd_dom_sf"/>
</dbReference>
<dbReference type="STRING" id="765177.Desmu_0025"/>
<dbReference type="HOGENOM" id="CLU_010194_1_2_2"/>
<dbReference type="EMBL" id="CP002363">
    <property type="protein sequence ID" value="ADV64344.1"/>
    <property type="molecule type" value="Genomic_DNA"/>
</dbReference>
<name>E8RAD4_DESM0</name>
<comment type="similarity">
    <text evidence="1">Belongs to the short-chain dehydrogenases/reductases (SDR) family.</text>
</comment>
<dbReference type="KEGG" id="dmu:Desmu_0025"/>
<evidence type="ECO:0000313" key="3">
    <source>
        <dbReference type="Proteomes" id="UP000001068"/>
    </source>
</evidence>
<proteinExistence type="inferred from homology"/>
<protein>
    <submittedName>
        <fullName evidence="2">Short-chain dehydrogenase/reductase SDR</fullName>
    </submittedName>
</protein>
<dbReference type="AlphaFoldDB" id="E8RAD4"/>
<reference evidence="2 3" key="2">
    <citation type="journal article" date="2011" name="Stand. Genomic Sci.">
        <title>Complete genome sequence of Desulfurococcus mucosus type strain (O7/1).</title>
        <authorList>
            <person name="Wirth R."/>
            <person name="Chertkov O."/>
            <person name="Held B."/>
            <person name="Lapidus A."/>
            <person name="Nolan M."/>
            <person name="Lucas S."/>
            <person name="Hammon N."/>
            <person name="Deshpande S."/>
            <person name="Cheng J.F."/>
            <person name="Tapia R."/>
            <person name="Han C."/>
            <person name="Goodwin L."/>
            <person name="Pitluck S."/>
            <person name="Liolios K."/>
            <person name="Ioanna P."/>
            <person name="Ivanova N."/>
            <person name="Mavromatis K."/>
            <person name="Mikhailova N."/>
            <person name="Pati A."/>
            <person name="Chen A."/>
            <person name="Palaniappan K."/>
            <person name="Land M."/>
            <person name="Hauser L."/>
            <person name="Chang Y.J."/>
            <person name="Jeffries C.D."/>
            <person name="Bilek Y."/>
            <person name="Hader T."/>
            <person name="Rohde M."/>
            <person name="Spring S."/>
            <person name="Sikorski J."/>
            <person name="Goker M."/>
            <person name="Woyke T."/>
            <person name="Bristow J."/>
            <person name="Eisen J.A."/>
            <person name="Markowitz V."/>
            <person name="Hugenholtz P."/>
            <person name="Kyrpides N.C."/>
            <person name="Klenk H.P."/>
        </authorList>
    </citation>
    <scope>NUCLEOTIDE SEQUENCE [LARGE SCALE GENOMIC DNA]</scope>
    <source>
        <strain evidence="3">ATCC 35584 / DSM 2162 / JCM 9187 / O7/1</strain>
    </source>
</reference>
<gene>
    <name evidence="2" type="ordered locus">Desmu_0025</name>
</gene>
<dbReference type="Pfam" id="PF13561">
    <property type="entry name" value="adh_short_C2"/>
    <property type="match status" value="1"/>
</dbReference>
<dbReference type="InterPro" id="IPR050259">
    <property type="entry name" value="SDR"/>
</dbReference>
<keyword evidence="3" id="KW-1185">Reference proteome</keyword>
<reference evidence="3" key="1">
    <citation type="submission" date="2010-11" db="EMBL/GenBank/DDBJ databases">
        <title>The complete genome of Desulfurococcus mucosus DSM 2162.</title>
        <authorList>
            <consortium name="US DOE Joint Genome Institute (JGI-PGF)"/>
            <person name="Lucas S."/>
            <person name="Copeland A."/>
            <person name="Lapidus A."/>
            <person name="Bruce D."/>
            <person name="Goodwin L."/>
            <person name="Pitluck S."/>
            <person name="Kyrpides N."/>
            <person name="Mavromatis K."/>
            <person name="Pagani I."/>
            <person name="Ivanova N."/>
            <person name="Ovchinnikova G."/>
            <person name="Chertkov O."/>
            <person name="Held B."/>
            <person name="Brettin T."/>
            <person name="Detter J.C."/>
            <person name="Tapia R."/>
            <person name="Han C."/>
            <person name="Land M."/>
            <person name="Hauser L."/>
            <person name="Markowitz V."/>
            <person name="Cheng J.-F."/>
            <person name="Hugenholtz P."/>
            <person name="Woyke T."/>
            <person name="Wu D."/>
            <person name="Wirth R."/>
            <person name="Bilek Y."/>
            <person name="Hader T."/>
            <person name="Klenk H.-P."/>
            <person name="Eisen J.A."/>
        </authorList>
    </citation>
    <scope>NUCLEOTIDE SEQUENCE [LARGE SCALE GENOMIC DNA]</scope>
    <source>
        <strain evidence="3">ATCC 35584 / DSM 2162 / JCM 9187 / O7/1</strain>
    </source>
</reference>
<sequence length="237" mass="26629">MLEEGARVVLNGRTRESVEKALSELRGKYEGRVYGVAADLTRREDVHRLVEESARYLDGLDSVVYITGPPRPGRFLEIREDEWEENTRLLILNAIWLVNASIPYLRRSRNPSIVFSTSIAVKEPLGNLALSNVLRLGIHGLVRTLARELGREGIRVNAVMPGYIETDRVRRLIEEKAGREGKPYSEAYRDYVSEIPLGRLGSPKEYGRVVAFLVSEYASYLNGASIPVDGGLLRSVF</sequence>
<dbReference type="InterPro" id="IPR002347">
    <property type="entry name" value="SDR_fam"/>
</dbReference>
<accession>E8RAD4</accession>
<dbReference type="PANTHER" id="PTHR42879">
    <property type="entry name" value="3-OXOACYL-(ACYL-CARRIER-PROTEIN) REDUCTASE"/>
    <property type="match status" value="1"/>
</dbReference>
<dbReference type="SUPFAM" id="SSF51735">
    <property type="entry name" value="NAD(P)-binding Rossmann-fold domains"/>
    <property type="match status" value="1"/>
</dbReference>
<dbReference type="PRINTS" id="PR00081">
    <property type="entry name" value="GDHRDH"/>
</dbReference>
<dbReference type="eggNOG" id="arCOG01259">
    <property type="taxonomic scope" value="Archaea"/>
</dbReference>
<dbReference type="Proteomes" id="UP000001068">
    <property type="component" value="Chromosome"/>
</dbReference>
<organism evidence="2 3">
    <name type="scientific">Desulfurococcus mucosus (strain ATCC 35584 / DSM 2162 / JCM 9187 / O7/1)</name>
    <dbReference type="NCBI Taxonomy" id="765177"/>
    <lineage>
        <taxon>Archaea</taxon>
        <taxon>Thermoproteota</taxon>
        <taxon>Thermoprotei</taxon>
        <taxon>Desulfurococcales</taxon>
        <taxon>Desulfurococcaceae</taxon>
        <taxon>Desulfurococcus</taxon>
    </lineage>
</organism>
<dbReference type="PANTHER" id="PTHR42879:SF6">
    <property type="entry name" value="NADPH-DEPENDENT REDUCTASE BACG"/>
    <property type="match status" value="1"/>
</dbReference>
<evidence type="ECO:0000313" key="2">
    <source>
        <dbReference type="EMBL" id="ADV64344.1"/>
    </source>
</evidence>